<gene>
    <name evidence="2" type="ORF">RC54_12470</name>
</gene>
<proteinExistence type="predicted"/>
<accession>A0AAD0U7L6</accession>
<dbReference type="InterPro" id="IPR027417">
    <property type="entry name" value="P-loop_NTPase"/>
</dbReference>
<dbReference type="PANTHER" id="PTHR36153">
    <property type="entry name" value="INNER MEMBRANE PROTEIN-RELATED"/>
    <property type="match status" value="1"/>
</dbReference>
<dbReference type="Pfam" id="PF14331">
    <property type="entry name" value="IcmF-related_N"/>
    <property type="match status" value="1"/>
</dbReference>
<dbReference type="InterPro" id="IPR053156">
    <property type="entry name" value="T6SS_TssM-like"/>
</dbReference>
<dbReference type="Gene3D" id="3.40.50.300">
    <property type="entry name" value="P-loop containing nucleotide triphosphate hydrolases"/>
    <property type="match status" value="1"/>
</dbReference>
<organism evidence="2 3">
    <name type="scientific">Herbaspirillum rubrisubalbicans</name>
    <dbReference type="NCBI Taxonomy" id="80842"/>
    <lineage>
        <taxon>Bacteria</taxon>
        <taxon>Pseudomonadati</taxon>
        <taxon>Pseudomonadota</taxon>
        <taxon>Betaproteobacteria</taxon>
        <taxon>Burkholderiales</taxon>
        <taxon>Oxalobacteraceae</taxon>
        <taxon>Herbaspirillum</taxon>
    </lineage>
</organism>
<protein>
    <recommendedName>
        <fullName evidence="1">Type VI secretion system component TssM1 N-terminal domain-containing protein</fullName>
    </recommendedName>
</protein>
<evidence type="ECO:0000313" key="3">
    <source>
        <dbReference type="Proteomes" id="UP000269199"/>
    </source>
</evidence>
<dbReference type="EMBL" id="CP024996">
    <property type="protein sequence ID" value="AYR24584.1"/>
    <property type="molecule type" value="Genomic_DNA"/>
</dbReference>
<name>A0AAD0U7L6_9BURK</name>
<dbReference type="InterPro" id="IPR025743">
    <property type="entry name" value="TssM1_N"/>
</dbReference>
<sequence length="1324" mass="143196">MLLYIVIACAVLIALVLSILIWRARKPVRKPLGAFVARCRCLLAMLLWHPLAYLTTPRESSYRSTWILVIGQQGAGKSSLLASLDPTQWQTPSEQQQALIIDGSDWLFLPRGVLIDPPGRWSAAEANSQPGLVWKGFLGKLDLLRPERPIDAVLLVVSARSLQADSGAQRLTLAESLRAQLALLERQVEFSLPVYVVISEMDTVSGFAAFWQTQCAVQRREMVGWSMPLTTGSEATEQWVDHAFDYLSGQLRDLQIQAAAKHHHADPAQIDQFMLFPRHLQQLREPVRACMAQVFQASSWQTGCFCRGLYFTGALPAEDASAIAAGDDLARNDIAFVDDLVIRKILAEPRLARPTRHGIWSRSTLLRRLQLTGVTMLVVLFAALAWASVELQRQEAAGNSALVALQQLAQQAGDGSQGSASCAPSDVVAQALEQIGRYPGHPRYWPIPASWLGDRAGSDNAQRLITGVLQNLVLSGVACRLGQQAQLLMAEPAPVAPATAGSGATLAFETTRRALVARSGAILRWQQNQARFDDIAITPADLKRHDLLTPFIALYNDVYGASLSVASTRNKAVLQTALRRAQYTTALNLPAQMKAQLAGQLDRDSQQLAREMQQEVGAGADLLTQLERPGTALLPATRHFSHWLDWVGSAWSGSSAQDNPCTSVATQLQRQADQLRAYGYPEAELRSMTGHFSTSSCYTPNLATLSGMQMAPYGSLFTQDAKGLALNTQLRAEQAGLKALLALDFMQIEDTRPFICQTKVAGWRASDIGLSNRYVTQYTQFISGAQPSTPVSDSNNGGASQQPLYQRIALRQLEAALNNNLSHAQIAAGPAVVAVDVSASEDQALARESSNFGALLEPLLSLLRSYRSLNFAASATQLNQCIGSYSSDSLARVQNLSDISLLYDVSSTDAGPMFDLGTTPVIKDYLARQVARTQVLAGYASAFLTYLNNSGGQNNARNGNAQSAAYWSNTINELNRYVQFKEPAGQVAQLDQLFLKQMPDLDTGNCADILSTYKPADYGNDLFSAHRLKLESLIQANCQSGRDADASQAYSRLATRFNRELAGRYPFGPLGSADASLVTVRQFFADYMAQRASLRASLQGLSGPYWTSAQQFLNQLDATGKFFQGTLSLTPTPPAAAKTTSTAPADSDSNAALASTPVKLAVQFHAQPGNSSGAEQLVNWALSSGSKQAAFPNRGTTLDWAYGQALVLDLTWASGSQWQPAPDLQQTDLDTSGLGASFSASGDWALLRLIEKHQPANGYVASSKEPNKLMLEFLVPVTSNGNATGKLATSTAKLYVGLNLSGTDPKTHAAVSLKLPQGFPRSAP</sequence>
<dbReference type="RefSeq" id="WP_061789596.1">
    <property type="nucleotide sequence ID" value="NZ_CP024996.1"/>
</dbReference>
<dbReference type="SUPFAM" id="SSF52540">
    <property type="entry name" value="P-loop containing nucleoside triphosphate hydrolases"/>
    <property type="match status" value="1"/>
</dbReference>
<dbReference type="Proteomes" id="UP000269199">
    <property type="component" value="Chromosome"/>
</dbReference>
<evidence type="ECO:0000313" key="2">
    <source>
        <dbReference type="EMBL" id="AYR24584.1"/>
    </source>
</evidence>
<feature type="domain" description="Type VI secretion system component TssM1 N-terminal" evidence="1">
    <location>
        <begin position="134"/>
        <end position="367"/>
    </location>
</feature>
<evidence type="ECO:0000259" key="1">
    <source>
        <dbReference type="Pfam" id="PF14331"/>
    </source>
</evidence>
<reference evidence="2 3" key="1">
    <citation type="submission" date="2017-11" db="EMBL/GenBank/DDBJ databases">
        <title>Complete genome sequence of Herbaspirillum rubrisubalbicans DSM 11543.</title>
        <authorList>
            <person name="Chen M."/>
            <person name="An Q."/>
        </authorList>
    </citation>
    <scope>NUCLEOTIDE SEQUENCE [LARGE SCALE GENOMIC DNA]</scope>
    <source>
        <strain evidence="2 3">DSM 11543</strain>
    </source>
</reference>
<dbReference type="PANTHER" id="PTHR36153:SF1">
    <property type="entry name" value="TYPE VI SECRETION SYSTEM COMPONENT TSSM1"/>
    <property type="match status" value="1"/>
</dbReference>